<dbReference type="OrthoDB" id="1933874at2759"/>
<dbReference type="KEGG" id="gmx:100788694"/>
<sequence>MPPAKRKAEGTAAAAASSAAAPMRVTRAAAKRAAASSDPPPVPVVKKAAKKAKVAAAAKEQKRNEKENEDVPVESENKAEEKEEGGDASEKNVLDASNKTIVVEHCKQCNSFKTRANLVKVGLEKADIGITVILNPEKPRKGCFEIRQEGGGKKFITLLDLKRPFKPMKDLDMDKVISDIIEEISKTS</sequence>
<dbReference type="PANTHER" id="PTHR33638:SF1">
    <property type="entry name" value="SELENOPROTEIN H"/>
    <property type="match status" value="1"/>
</dbReference>
<dbReference type="EMBL" id="BT096365">
    <property type="protein sequence ID" value="ACU20579.1"/>
    <property type="molecule type" value="mRNA"/>
</dbReference>
<evidence type="ECO:0008006" key="3">
    <source>
        <dbReference type="Google" id="ProtNLM"/>
    </source>
</evidence>
<dbReference type="RefSeq" id="NP_001242745.2">
    <property type="nucleotide sequence ID" value="NM_001255816.2"/>
</dbReference>
<proteinExistence type="evidence at transcript level"/>
<dbReference type="GeneID" id="100788694"/>
<dbReference type="ExpressionAtlas" id="C6TFH7">
    <property type="expression patterns" value="baseline and differential"/>
</dbReference>
<accession>C6TFH7</accession>
<reference evidence="2" key="1">
    <citation type="submission" date="2009-08" db="EMBL/GenBank/DDBJ databases">
        <authorList>
            <person name="Cheung F."/>
            <person name="Xiao Y."/>
            <person name="Chan A."/>
            <person name="Moskal W."/>
            <person name="Town C.D."/>
        </authorList>
    </citation>
    <scope>NUCLEOTIDE SEQUENCE</scope>
</reference>
<protein>
    <recommendedName>
        <fullName evidence="3">Selenoprotein H</fullName>
    </recommendedName>
</protein>
<dbReference type="AlphaFoldDB" id="C6TFH7"/>
<name>C6TFH7_SOYBN</name>
<feature type="compositionally biased region" description="Low complexity" evidence="1">
    <location>
        <begin position="12"/>
        <end position="37"/>
    </location>
</feature>
<dbReference type="PANTHER" id="PTHR33638">
    <property type="entry name" value="SELENOPROTEIN H"/>
    <property type="match status" value="1"/>
</dbReference>
<organism evidence="2">
    <name type="scientific">Glycine max</name>
    <name type="common">Soybean</name>
    <name type="synonym">Glycine hispida</name>
    <dbReference type="NCBI Taxonomy" id="3847"/>
    <lineage>
        <taxon>Eukaryota</taxon>
        <taxon>Viridiplantae</taxon>
        <taxon>Streptophyta</taxon>
        <taxon>Embryophyta</taxon>
        <taxon>Tracheophyta</taxon>
        <taxon>Spermatophyta</taxon>
        <taxon>Magnoliopsida</taxon>
        <taxon>eudicotyledons</taxon>
        <taxon>Gunneridae</taxon>
        <taxon>Pentapetalae</taxon>
        <taxon>rosids</taxon>
        <taxon>fabids</taxon>
        <taxon>Fabales</taxon>
        <taxon>Fabaceae</taxon>
        <taxon>Papilionoideae</taxon>
        <taxon>50 kb inversion clade</taxon>
        <taxon>NPAAA clade</taxon>
        <taxon>indigoferoid/millettioid clade</taxon>
        <taxon>Phaseoleae</taxon>
        <taxon>Glycine</taxon>
        <taxon>Glycine subgen. Soja</taxon>
    </lineage>
</organism>
<dbReference type="InterPro" id="IPR052674">
    <property type="entry name" value="SelWTH-like"/>
</dbReference>
<evidence type="ECO:0000256" key="1">
    <source>
        <dbReference type="SAM" id="MobiDB-lite"/>
    </source>
</evidence>
<evidence type="ECO:0000313" key="2">
    <source>
        <dbReference type="EMBL" id="ACU20579.1"/>
    </source>
</evidence>
<feature type="region of interest" description="Disordered" evidence="1">
    <location>
        <begin position="1"/>
        <end position="93"/>
    </location>
</feature>